<name>A0A0N4U1T0_DRAME</name>
<dbReference type="WBParaSite" id="DME_0000058101-mRNA-1">
    <property type="protein sequence ID" value="DME_0000058101-mRNA-1"/>
    <property type="gene ID" value="DME_0000058101"/>
</dbReference>
<dbReference type="EMBL" id="UYYG01001151">
    <property type="protein sequence ID" value="VDN54968.1"/>
    <property type="molecule type" value="Genomic_DNA"/>
</dbReference>
<dbReference type="STRING" id="318479.A0A0N4U1T0"/>
<protein>
    <submittedName>
        <fullName evidence="4">E3 ubiquitin-protein ligase E3D</fullName>
    </submittedName>
</protein>
<evidence type="ECO:0000313" key="3">
    <source>
        <dbReference type="Proteomes" id="UP000274756"/>
    </source>
</evidence>
<proteinExistence type="predicted"/>
<reference evidence="4" key="1">
    <citation type="submission" date="2017-02" db="UniProtKB">
        <authorList>
            <consortium name="WormBaseParasite"/>
        </authorList>
    </citation>
    <scope>IDENTIFICATION</scope>
</reference>
<accession>A0A0N4U1T0</accession>
<organism evidence="2 4">
    <name type="scientific">Dracunculus medinensis</name>
    <name type="common">Guinea worm</name>
    <dbReference type="NCBI Taxonomy" id="318479"/>
    <lineage>
        <taxon>Eukaryota</taxon>
        <taxon>Metazoa</taxon>
        <taxon>Ecdysozoa</taxon>
        <taxon>Nematoda</taxon>
        <taxon>Chromadorea</taxon>
        <taxon>Rhabditida</taxon>
        <taxon>Spirurina</taxon>
        <taxon>Dracunculoidea</taxon>
        <taxon>Dracunculidae</taxon>
        <taxon>Dracunculus</taxon>
    </lineage>
</organism>
<dbReference type="AlphaFoldDB" id="A0A0N4U1T0"/>
<evidence type="ECO:0000313" key="2">
    <source>
        <dbReference type="Proteomes" id="UP000038040"/>
    </source>
</evidence>
<keyword evidence="3" id="KW-1185">Reference proteome</keyword>
<dbReference type="OrthoDB" id="5795359at2759"/>
<dbReference type="Proteomes" id="UP000038040">
    <property type="component" value="Unplaced"/>
</dbReference>
<sequence>MSFGKWQIRSFFIEIKPRADYASVFIDCPPVELQNESTNENIILNENSIELRRSTAELFYEHSGEQSGDKSDYSVLYTAHFKNILLRPNTLHAATWADNRRLFMCKIQANLSHNLVPKTIYRLMNDSCSGQTLSNFIQHLGPSSSLKCSTCFSVLHQSSEGFSSFAVQCVKDDWPDFSQNFEYFCDCSCSGSCNGSIHNISNLSSGNHFYPSEKQIFMSDLFLLVHNKMIPQSAIISNDCSIRCAKCNDELGSINKRAQNVYQFHHTSVSLISGHTSYINTRFGCLEHFFAFMVLTNCEDKTSSKLILRSLDKRPRLLVSI</sequence>
<dbReference type="Proteomes" id="UP000274756">
    <property type="component" value="Unassembled WGS sequence"/>
</dbReference>
<gene>
    <name evidence="1" type="ORF">DME_LOCUS4941</name>
</gene>
<reference evidence="1 3" key="2">
    <citation type="submission" date="2018-11" db="EMBL/GenBank/DDBJ databases">
        <authorList>
            <consortium name="Pathogen Informatics"/>
        </authorList>
    </citation>
    <scope>NUCLEOTIDE SEQUENCE [LARGE SCALE GENOMIC DNA]</scope>
</reference>
<evidence type="ECO:0000313" key="1">
    <source>
        <dbReference type="EMBL" id="VDN54968.1"/>
    </source>
</evidence>
<evidence type="ECO:0000313" key="4">
    <source>
        <dbReference type="WBParaSite" id="DME_0000058101-mRNA-1"/>
    </source>
</evidence>